<sequence>MTFPRRVTLAAAALLLLAGCGAGPAASADGDPAATAPAAAYNDADVMFLQMMINHHGQGVEMAQLAEQRGSRQEVKLLAAAVVTTQTDEIGTMKSWLQEWGEPTDVDRAPSAHAAHGGLPATGETELAALKTATGRQFEQQFLNLFVGHQHNAIEMARAEATDGASPQAKELATRIERSRAGQIQQMLGLISG</sequence>
<evidence type="ECO:0000313" key="4">
    <source>
        <dbReference type="Proteomes" id="UP000242415"/>
    </source>
</evidence>
<dbReference type="OrthoDB" id="26872at2"/>
<proteinExistence type="predicted"/>
<protein>
    <submittedName>
        <fullName evidence="3">Uncharacterized conserved protein, DUF305 family</fullName>
    </submittedName>
</protein>
<evidence type="ECO:0000313" key="3">
    <source>
        <dbReference type="EMBL" id="SDZ29958.1"/>
    </source>
</evidence>
<organism evidence="3 4">
    <name type="scientific">Micromonospora pattaloongensis</name>
    <dbReference type="NCBI Taxonomy" id="405436"/>
    <lineage>
        <taxon>Bacteria</taxon>
        <taxon>Bacillati</taxon>
        <taxon>Actinomycetota</taxon>
        <taxon>Actinomycetes</taxon>
        <taxon>Micromonosporales</taxon>
        <taxon>Micromonosporaceae</taxon>
        <taxon>Micromonospora</taxon>
    </lineage>
</organism>
<dbReference type="InterPro" id="IPR006311">
    <property type="entry name" value="TAT_signal"/>
</dbReference>
<dbReference type="PROSITE" id="PS51257">
    <property type="entry name" value="PROKAR_LIPOPROTEIN"/>
    <property type="match status" value="1"/>
</dbReference>
<feature type="domain" description="DUF305" evidence="2">
    <location>
        <begin position="45"/>
        <end position="188"/>
    </location>
</feature>
<reference evidence="4" key="1">
    <citation type="submission" date="2016-10" db="EMBL/GenBank/DDBJ databases">
        <authorList>
            <person name="Varghese N."/>
            <person name="Submissions S."/>
        </authorList>
    </citation>
    <scope>NUCLEOTIDE SEQUENCE [LARGE SCALE GENOMIC DNA]</scope>
    <source>
        <strain evidence="4">DSM 45245</strain>
    </source>
</reference>
<feature type="chain" id="PRO_5017365270" evidence="1">
    <location>
        <begin position="28"/>
        <end position="193"/>
    </location>
</feature>
<evidence type="ECO:0000256" key="1">
    <source>
        <dbReference type="SAM" id="SignalP"/>
    </source>
</evidence>
<dbReference type="InterPro" id="IPR005183">
    <property type="entry name" value="DUF305_CopM-like"/>
</dbReference>
<name>A0A1H3RXB3_9ACTN</name>
<dbReference type="InterPro" id="IPR012347">
    <property type="entry name" value="Ferritin-like"/>
</dbReference>
<dbReference type="RefSeq" id="WP_091560302.1">
    <property type="nucleotide sequence ID" value="NZ_FNPH01000009.1"/>
</dbReference>
<dbReference type="Pfam" id="PF03713">
    <property type="entry name" value="DUF305"/>
    <property type="match status" value="1"/>
</dbReference>
<gene>
    <name evidence="3" type="ORF">SAMN05444365_109133</name>
</gene>
<dbReference type="PANTHER" id="PTHR36933">
    <property type="entry name" value="SLL0788 PROTEIN"/>
    <property type="match status" value="1"/>
</dbReference>
<accession>A0A1H3RXB3</accession>
<dbReference type="PROSITE" id="PS51318">
    <property type="entry name" value="TAT"/>
    <property type="match status" value="1"/>
</dbReference>
<dbReference type="PANTHER" id="PTHR36933:SF1">
    <property type="entry name" value="SLL0788 PROTEIN"/>
    <property type="match status" value="1"/>
</dbReference>
<dbReference type="Proteomes" id="UP000242415">
    <property type="component" value="Unassembled WGS sequence"/>
</dbReference>
<dbReference type="EMBL" id="FNPH01000009">
    <property type="protein sequence ID" value="SDZ29958.1"/>
    <property type="molecule type" value="Genomic_DNA"/>
</dbReference>
<feature type="signal peptide" evidence="1">
    <location>
        <begin position="1"/>
        <end position="27"/>
    </location>
</feature>
<keyword evidence="4" id="KW-1185">Reference proteome</keyword>
<keyword evidence="1" id="KW-0732">Signal</keyword>
<dbReference type="AlphaFoldDB" id="A0A1H3RXB3"/>
<evidence type="ECO:0000259" key="2">
    <source>
        <dbReference type="Pfam" id="PF03713"/>
    </source>
</evidence>
<dbReference type="Gene3D" id="1.20.1260.10">
    <property type="match status" value="1"/>
</dbReference>